<keyword evidence="4 6" id="KW-1133">Transmembrane helix</keyword>
<dbReference type="PANTHER" id="PTHR33885">
    <property type="entry name" value="PHAGE SHOCK PROTEIN C"/>
    <property type="match status" value="1"/>
</dbReference>
<dbReference type="PANTHER" id="PTHR33885:SF3">
    <property type="entry name" value="PHAGE SHOCK PROTEIN C"/>
    <property type="match status" value="1"/>
</dbReference>
<accession>A0A943UZW8</accession>
<dbReference type="AlphaFoldDB" id="A0A943UZW8"/>
<evidence type="ECO:0000256" key="2">
    <source>
        <dbReference type="ARBA" id="ARBA00022475"/>
    </source>
</evidence>
<evidence type="ECO:0000256" key="6">
    <source>
        <dbReference type="SAM" id="Phobius"/>
    </source>
</evidence>
<name>A0A943UZW8_9ACTN</name>
<dbReference type="InterPro" id="IPR007168">
    <property type="entry name" value="Phageshock_PspC_N"/>
</dbReference>
<keyword evidence="3 6" id="KW-0812">Transmembrane</keyword>
<gene>
    <name evidence="8" type="ORF">KH142_01660</name>
</gene>
<sequence length="65" mass="6992">MSAQPHGPFRRSLADKRFLGVCGGIAYYFGVDSTVVRVIAVILLVMSPPTAVFAYLLIALVVPRA</sequence>
<reference evidence="8" key="1">
    <citation type="submission" date="2021-02" db="EMBL/GenBank/DDBJ databases">
        <title>Infant gut strain persistence is associated with maternal origin, phylogeny, and functional potential including surface adhesion and iron acquisition.</title>
        <authorList>
            <person name="Lou Y.C."/>
        </authorList>
    </citation>
    <scope>NUCLEOTIDE SEQUENCE</scope>
    <source>
        <strain evidence="8">L2_039_000G1_dasL2_039_000G1_concoct_11</strain>
    </source>
</reference>
<comment type="subcellular location">
    <subcellularLocation>
        <location evidence="1">Cell membrane</location>
        <topology evidence="1">Single-pass membrane protein</topology>
    </subcellularLocation>
</comment>
<organism evidence="8 9">
    <name type="scientific">Slackia piriformis</name>
    <dbReference type="NCBI Taxonomy" id="626934"/>
    <lineage>
        <taxon>Bacteria</taxon>
        <taxon>Bacillati</taxon>
        <taxon>Actinomycetota</taxon>
        <taxon>Coriobacteriia</taxon>
        <taxon>Eggerthellales</taxon>
        <taxon>Eggerthellaceae</taxon>
        <taxon>Slackia</taxon>
    </lineage>
</organism>
<evidence type="ECO:0000259" key="7">
    <source>
        <dbReference type="Pfam" id="PF04024"/>
    </source>
</evidence>
<evidence type="ECO:0000256" key="5">
    <source>
        <dbReference type="ARBA" id="ARBA00023136"/>
    </source>
</evidence>
<evidence type="ECO:0000256" key="3">
    <source>
        <dbReference type="ARBA" id="ARBA00022692"/>
    </source>
</evidence>
<dbReference type="Pfam" id="PF04024">
    <property type="entry name" value="PspC"/>
    <property type="match status" value="1"/>
</dbReference>
<feature type="domain" description="Phage shock protein PspC N-terminal" evidence="7">
    <location>
        <begin position="8"/>
        <end position="64"/>
    </location>
</feature>
<evidence type="ECO:0000313" key="9">
    <source>
        <dbReference type="Proteomes" id="UP000727506"/>
    </source>
</evidence>
<keyword evidence="2" id="KW-1003">Cell membrane</keyword>
<dbReference type="EMBL" id="JAGZSV010000015">
    <property type="protein sequence ID" value="MBS6940190.1"/>
    <property type="molecule type" value="Genomic_DNA"/>
</dbReference>
<evidence type="ECO:0000256" key="1">
    <source>
        <dbReference type="ARBA" id="ARBA00004162"/>
    </source>
</evidence>
<comment type="caution">
    <text evidence="8">The sequence shown here is derived from an EMBL/GenBank/DDBJ whole genome shotgun (WGS) entry which is preliminary data.</text>
</comment>
<protein>
    <submittedName>
        <fullName evidence="8">PspC domain-containing protein</fullName>
    </submittedName>
</protein>
<proteinExistence type="predicted"/>
<evidence type="ECO:0000313" key="8">
    <source>
        <dbReference type="EMBL" id="MBS6940190.1"/>
    </source>
</evidence>
<keyword evidence="5 6" id="KW-0472">Membrane</keyword>
<dbReference type="InterPro" id="IPR052027">
    <property type="entry name" value="PspC"/>
</dbReference>
<dbReference type="Proteomes" id="UP000727506">
    <property type="component" value="Unassembled WGS sequence"/>
</dbReference>
<evidence type="ECO:0000256" key="4">
    <source>
        <dbReference type="ARBA" id="ARBA00022989"/>
    </source>
</evidence>
<feature type="transmembrane region" description="Helical" evidence="6">
    <location>
        <begin position="38"/>
        <end position="62"/>
    </location>
</feature>
<dbReference type="GO" id="GO:0005886">
    <property type="term" value="C:plasma membrane"/>
    <property type="evidence" value="ECO:0007669"/>
    <property type="project" value="UniProtKB-SubCell"/>
</dbReference>